<dbReference type="PANTHER" id="PTHR45775:SF5">
    <property type="entry name" value="GTP-BINDING PROTEIN REM 2"/>
    <property type="match status" value="1"/>
</dbReference>
<dbReference type="GO" id="GO:0005525">
    <property type="term" value="F:GTP binding"/>
    <property type="evidence" value="ECO:0007669"/>
    <property type="project" value="UniProtKB-UniRule"/>
</dbReference>
<accession>H3BB02</accession>
<dbReference type="EMBL" id="AFYH01056945">
    <property type="status" value="NOT_ANNOTATED_CDS"/>
    <property type="molecule type" value="Genomic_DNA"/>
</dbReference>
<evidence type="ECO:0000256" key="2">
    <source>
        <dbReference type="ARBA" id="ARBA00004502"/>
    </source>
</evidence>
<dbReference type="PANTHER" id="PTHR45775">
    <property type="entry name" value="RAD, GEM/KIR FAMILY MEMBER 2, ISOFORM C"/>
    <property type="match status" value="1"/>
</dbReference>
<dbReference type="PRINTS" id="PR00449">
    <property type="entry name" value="RASTRNSFRMNG"/>
</dbReference>
<keyword evidence="6" id="KW-0551">Lipid droplet</keyword>
<dbReference type="AlphaFoldDB" id="H3BB02"/>
<protein>
    <recommendedName>
        <fullName evidence="12">GTP-binding protein</fullName>
    </recommendedName>
</protein>
<dbReference type="Bgee" id="ENSLACG00000016785">
    <property type="expression patterns" value="Expressed in chordate pharynx"/>
</dbReference>
<evidence type="ECO:0000256" key="11">
    <source>
        <dbReference type="ARBA" id="ARBA00053429"/>
    </source>
</evidence>
<dbReference type="EMBL" id="AFYH01056946">
    <property type="status" value="NOT_ANNOTATED_CDS"/>
    <property type="molecule type" value="Genomic_DNA"/>
</dbReference>
<evidence type="ECO:0000256" key="7">
    <source>
        <dbReference type="ARBA" id="ARBA00022741"/>
    </source>
</evidence>
<dbReference type="PROSITE" id="PS51420">
    <property type="entry name" value="RHO"/>
    <property type="match status" value="1"/>
</dbReference>
<dbReference type="Pfam" id="PF00071">
    <property type="entry name" value="Ras"/>
    <property type="match status" value="1"/>
</dbReference>
<dbReference type="PIRSF" id="PIRSF038017">
    <property type="entry name" value="GTP-binding_GEM"/>
    <property type="match status" value="1"/>
</dbReference>
<dbReference type="PROSITE" id="PS51419">
    <property type="entry name" value="RAB"/>
    <property type="match status" value="1"/>
</dbReference>
<evidence type="ECO:0000313" key="14">
    <source>
        <dbReference type="Ensembl" id="ENSLACP00000019073.1"/>
    </source>
</evidence>
<keyword evidence="5" id="KW-0597">Phosphoprotein</keyword>
<evidence type="ECO:0000256" key="13">
    <source>
        <dbReference type="SAM" id="MobiDB-lite"/>
    </source>
</evidence>
<dbReference type="OrthoDB" id="9990982at2759"/>
<dbReference type="HOGENOM" id="CLU_041217_3_1_1"/>
<dbReference type="EMBL" id="AFYH01056944">
    <property type="status" value="NOT_ANNOTATED_CDS"/>
    <property type="molecule type" value="Genomic_DNA"/>
</dbReference>
<keyword evidence="9" id="KW-0472">Membrane</keyword>
<dbReference type="eggNOG" id="KOG0395">
    <property type="taxonomic scope" value="Eukaryota"/>
</dbReference>
<keyword evidence="12" id="KW-0112">Calmodulin-binding</keyword>
<dbReference type="InParanoid" id="H3BB02"/>
<dbReference type="InterPro" id="IPR017358">
    <property type="entry name" value="RGK"/>
</dbReference>
<reference evidence="14" key="2">
    <citation type="submission" date="2025-08" db="UniProtKB">
        <authorList>
            <consortium name="Ensembl"/>
        </authorList>
    </citation>
    <scope>IDENTIFICATION</scope>
</reference>
<organism evidence="14 15">
    <name type="scientific">Latimeria chalumnae</name>
    <name type="common">Coelacanth</name>
    <dbReference type="NCBI Taxonomy" id="7897"/>
    <lineage>
        <taxon>Eukaryota</taxon>
        <taxon>Metazoa</taxon>
        <taxon>Chordata</taxon>
        <taxon>Craniata</taxon>
        <taxon>Vertebrata</taxon>
        <taxon>Euteleostomi</taxon>
        <taxon>Coelacanthiformes</taxon>
        <taxon>Coelacanthidae</taxon>
        <taxon>Latimeria</taxon>
    </lineage>
</organism>
<evidence type="ECO:0000256" key="9">
    <source>
        <dbReference type="ARBA" id="ARBA00023136"/>
    </source>
</evidence>
<dbReference type="NCBIfam" id="TIGR00231">
    <property type="entry name" value="small_GTP"/>
    <property type="match status" value="1"/>
</dbReference>
<dbReference type="GO" id="GO:0005794">
    <property type="term" value="C:Golgi apparatus"/>
    <property type="evidence" value="ECO:0007669"/>
    <property type="project" value="UniProtKB-SubCell"/>
</dbReference>
<comment type="subunit">
    <text evidence="12">Interacts with Calmodulin.</text>
</comment>
<dbReference type="GO" id="GO:0005811">
    <property type="term" value="C:lipid droplet"/>
    <property type="evidence" value="ECO:0007669"/>
    <property type="project" value="UniProtKB-SubCell"/>
</dbReference>
<keyword evidence="7 12" id="KW-0547">Nucleotide-binding</keyword>
<evidence type="ECO:0000256" key="5">
    <source>
        <dbReference type="ARBA" id="ARBA00022553"/>
    </source>
</evidence>
<feature type="compositionally biased region" description="Low complexity" evidence="13">
    <location>
        <begin position="59"/>
        <end position="69"/>
    </location>
</feature>
<evidence type="ECO:0000313" key="15">
    <source>
        <dbReference type="Proteomes" id="UP000008672"/>
    </source>
</evidence>
<dbReference type="GO" id="GO:0003924">
    <property type="term" value="F:GTPase activity"/>
    <property type="evidence" value="ECO:0007669"/>
    <property type="project" value="UniProtKB-UniRule"/>
</dbReference>
<dbReference type="STRING" id="7897.ENSLACP00000019073"/>
<dbReference type="InterPro" id="IPR005225">
    <property type="entry name" value="Small_GTP-bd"/>
</dbReference>
<comment type="similarity">
    <text evidence="3 12">Belongs to the small GTPase superfamily. RGK family.</text>
</comment>
<dbReference type="FunCoup" id="H3BB02">
    <property type="interactions" value="362"/>
</dbReference>
<comment type="subcellular location">
    <subcellularLocation>
        <location evidence="1">Cell membrane</location>
    </subcellularLocation>
    <subcellularLocation>
        <location evidence="10">Golgi apparatus</location>
        <location evidence="10">cis-Golgi network membrane</location>
    </subcellularLocation>
    <subcellularLocation>
        <location evidence="2">Lipid droplet</location>
    </subcellularLocation>
</comment>
<dbReference type="Gene3D" id="3.40.50.300">
    <property type="entry name" value="P-loop containing nucleotide triphosphate hydrolases"/>
    <property type="match status" value="1"/>
</dbReference>
<dbReference type="SUPFAM" id="SSF52540">
    <property type="entry name" value="P-loop containing nucleoside triphosphate hydrolases"/>
    <property type="match status" value="1"/>
</dbReference>
<dbReference type="InterPro" id="IPR001806">
    <property type="entry name" value="Small_GTPase"/>
</dbReference>
<dbReference type="GO" id="GO:0005246">
    <property type="term" value="F:calcium channel regulator activity"/>
    <property type="evidence" value="ECO:0007669"/>
    <property type="project" value="TreeGrafter"/>
</dbReference>
<evidence type="ECO:0000256" key="1">
    <source>
        <dbReference type="ARBA" id="ARBA00004236"/>
    </source>
</evidence>
<reference evidence="15" key="1">
    <citation type="submission" date="2011-08" db="EMBL/GenBank/DDBJ databases">
        <title>The draft genome of Latimeria chalumnae.</title>
        <authorList>
            <person name="Di Palma F."/>
            <person name="Alfoldi J."/>
            <person name="Johnson J."/>
            <person name="Berlin A."/>
            <person name="Gnerre S."/>
            <person name="Jaffe D."/>
            <person name="MacCallum I."/>
            <person name="Young S."/>
            <person name="Walker B.J."/>
            <person name="Lander E."/>
            <person name="Lindblad-Toh K."/>
        </authorList>
    </citation>
    <scope>NUCLEOTIDE SEQUENCE [LARGE SCALE GENOMIC DNA]</scope>
    <source>
        <strain evidence="15">Wild caught</strain>
    </source>
</reference>
<keyword evidence="15" id="KW-1185">Reference proteome</keyword>
<evidence type="ECO:0000256" key="4">
    <source>
        <dbReference type="ARBA" id="ARBA00022475"/>
    </source>
</evidence>
<dbReference type="Proteomes" id="UP000008672">
    <property type="component" value="Unassembled WGS sequence"/>
</dbReference>
<dbReference type="GO" id="GO:0005516">
    <property type="term" value="F:calmodulin binding"/>
    <property type="evidence" value="ECO:0007669"/>
    <property type="project" value="UniProtKB-UniRule"/>
</dbReference>
<dbReference type="InterPro" id="IPR027417">
    <property type="entry name" value="P-loop_NTPase"/>
</dbReference>
<dbReference type="GO" id="GO:0005886">
    <property type="term" value="C:plasma membrane"/>
    <property type="evidence" value="ECO:0007669"/>
    <property type="project" value="UniProtKB-SubCell"/>
</dbReference>
<sequence length="295" mass="33165">MTLNRSEKVKILERRRGSMPVPIRHQLRRAQAVDEADWPRVSVLEPGAGRRGSWRTESSDSVISSSSDQGSSTYKVVLLGESGVGKTALAGVFGGLQESFPHDLENTEDTYERTILVDQEETTLVLYDIWDQDDASGWVRESCLQMGDAYVVVFSVTNRVSFQKATELRIKLNKYHQNYDVPIILVGNKSDLVRSREVSSEEGSASAMTFSCKYIETSASLQHNTRELFEGVVRQIRLRRDSVEKVEKAGDASGGSSRRRESLTKKAKRFLQSLVVKNNKLFKQRSKSCHDLSVL</sequence>
<dbReference type="InterPro" id="IPR051641">
    <property type="entry name" value="RGK_GTP-binding_reg"/>
</dbReference>
<evidence type="ECO:0000256" key="10">
    <source>
        <dbReference type="ARBA" id="ARBA00024188"/>
    </source>
</evidence>
<gene>
    <name evidence="14" type="primary">REM2</name>
</gene>
<dbReference type="GeneTree" id="ENSGT00940000160062"/>
<dbReference type="CDD" id="cd04148">
    <property type="entry name" value="RGK"/>
    <property type="match status" value="1"/>
</dbReference>
<comment type="function">
    <text evidence="11">Binds GTP saturably and exhibits a low intrinsic rate of GTP hydrolysis.</text>
</comment>
<feature type="region of interest" description="Disordered" evidence="13">
    <location>
        <begin position="48"/>
        <end position="69"/>
    </location>
</feature>
<dbReference type="InterPro" id="IPR025662">
    <property type="entry name" value="Sigma_54_int_dom_ATP-bd_1"/>
</dbReference>
<dbReference type="PROSITE" id="PS51421">
    <property type="entry name" value="RAS"/>
    <property type="match status" value="1"/>
</dbReference>
<dbReference type="SMART" id="SM00174">
    <property type="entry name" value="RHO"/>
    <property type="match status" value="1"/>
</dbReference>
<dbReference type="SMART" id="SM00173">
    <property type="entry name" value="RAS"/>
    <property type="match status" value="1"/>
</dbReference>
<evidence type="ECO:0000256" key="8">
    <source>
        <dbReference type="ARBA" id="ARBA00023134"/>
    </source>
</evidence>
<dbReference type="FunFam" id="3.40.50.300:FF:001032">
    <property type="entry name" value="GTP-binding protein REM 2"/>
    <property type="match status" value="1"/>
</dbReference>
<dbReference type="PROSITE" id="PS00675">
    <property type="entry name" value="SIGMA54_INTERACT_1"/>
    <property type="match status" value="1"/>
</dbReference>
<keyword evidence="8 12" id="KW-0342">GTP-binding</keyword>
<reference evidence="14" key="3">
    <citation type="submission" date="2025-09" db="UniProtKB">
        <authorList>
            <consortium name="Ensembl"/>
        </authorList>
    </citation>
    <scope>IDENTIFICATION</scope>
</reference>
<dbReference type="EMBL" id="AFYH01056943">
    <property type="status" value="NOT_ANNOTATED_CDS"/>
    <property type="molecule type" value="Genomic_DNA"/>
</dbReference>
<dbReference type="SMART" id="SM00175">
    <property type="entry name" value="RAB"/>
    <property type="match status" value="1"/>
</dbReference>
<proteinExistence type="inferred from homology"/>
<evidence type="ECO:0000256" key="3">
    <source>
        <dbReference type="ARBA" id="ARBA00008846"/>
    </source>
</evidence>
<dbReference type="Ensembl" id="ENSLACT00000019206.1">
    <property type="protein sequence ID" value="ENSLACP00000019073.1"/>
    <property type="gene ID" value="ENSLACG00000016785.1"/>
</dbReference>
<name>H3BB02_LATCH</name>
<keyword evidence="4" id="KW-1003">Cell membrane</keyword>
<evidence type="ECO:0000256" key="12">
    <source>
        <dbReference type="PIRNR" id="PIRNR038017"/>
    </source>
</evidence>
<dbReference type="OMA" id="VSEDHDW"/>
<evidence type="ECO:0000256" key="6">
    <source>
        <dbReference type="ARBA" id="ARBA00022677"/>
    </source>
</evidence>